<dbReference type="Proteomes" id="UP001202867">
    <property type="component" value="Unassembled WGS sequence"/>
</dbReference>
<evidence type="ECO:0000256" key="8">
    <source>
        <dbReference type="PIRNR" id="PIRNR000232"/>
    </source>
</evidence>
<dbReference type="PANTHER" id="PTHR43821:SF1">
    <property type="entry name" value="NAD(P)H NITROREDUCTASE YDJA-RELATED"/>
    <property type="match status" value="1"/>
</dbReference>
<dbReference type="InterPro" id="IPR026021">
    <property type="entry name" value="YdjA-like"/>
</dbReference>
<sequence length="187" mass="20220">MTATLTLLKTRKSPKVFDLTDPGPSPAEIDEMLAIASRVPDHGKLTPWRFIVFEGAAREQAGEVIAGVFAAQNPDADTDRLALERGRLTRAPLVIAVVSTAGPHAKIPEWEQTLSAAAAATLLVVSAHAHGYAATWLTEWYAYDADARAALGLAANERFIGFIHIGTLARPQEDRPRPALNDIVTRY</sequence>
<dbReference type="RefSeq" id="WP_247201226.1">
    <property type="nucleotide sequence ID" value="NZ_JALKCG010000004.1"/>
</dbReference>
<gene>
    <name evidence="10" type="ORF">MWN33_12680</name>
</gene>
<evidence type="ECO:0000259" key="9">
    <source>
        <dbReference type="Pfam" id="PF00881"/>
    </source>
</evidence>
<reference evidence="11" key="2">
    <citation type="submission" date="2023-07" db="EMBL/GenBank/DDBJ databases">
        <title>Ancylobacter moscoviensis sp. nov., facultatively methylotrophic bacteria from activated sludge and the reclassification of Starkeya novella (Starkey 1934) Kelly et al. 2000 as Ancylobacter novellus comb. nov., Starkeya koreensis Im et al. 2006 as Ancylobacter koreensis comb.nov., Angulomicrobium tetraedrale Vasil'eva et al. 1986 as Ancylobacter tetraedralis comb. nov., Angulomicrobium amanitiforme Fritz et al. 2004 as Ancylobacter amanitiformis comb. nov. and Methylorhabdus multivorans Doronina et al. 1996 as Ancylobacter multivorans comb. nov. and emended description of the genus Ancylobacter.</title>
        <authorList>
            <person name="Doronina N."/>
            <person name="Chemodurova A."/>
            <person name="Grouzdev D."/>
            <person name="Koziaeva V."/>
            <person name="Shi W."/>
            <person name="Wu L."/>
            <person name="Kaparullina E."/>
        </authorList>
    </citation>
    <scope>NUCLEOTIDE SEQUENCE [LARGE SCALE GENOMIC DNA]</scope>
    <source>
        <strain evidence="11">Jip08</strain>
    </source>
</reference>
<dbReference type="InterPro" id="IPR052530">
    <property type="entry name" value="NAD(P)H_nitroreductase"/>
</dbReference>
<comment type="cofactor">
    <cofactor evidence="1 8">
        <name>FMN</name>
        <dbReference type="ChEBI" id="CHEBI:58210"/>
    </cofactor>
</comment>
<dbReference type="Gene3D" id="3.40.109.10">
    <property type="entry name" value="NADH Oxidase"/>
    <property type="match status" value="1"/>
</dbReference>
<accession>A0ABT0DNN8</accession>
<evidence type="ECO:0000313" key="10">
    <source>
        <dbReference type="EMBL" id="MCK0208886.1"/>
    </source>
</evidence>
<dbReference type="Pfam" id="PF00881">
    <property type="entry name" value="Nitroreductase"/>
    <property type="match status" value="1"/>
</dbReference>
<dbReference type="InterPro" id="IPR029479">
    <property type="entry name" value="Nitroreductase"/>
</dbReference>
<dbReference type="InterPro" id="IPR000415">
    <property type="entry name" value="Nitroreductase-like"/>
</dbReference>
<keyword evidence="3 8" id="KW-0285">Flavoprotein</keyword>
<evidence type="ECO:0000313" key="11">
    <source>
        <dbReference type="Proteomes" id="UP001202867"/>
    </source>
</evidence>
<organism evidence="10 11">
    <name type="scientific">Ancylobacter koreensis</name>
    <dbReference type="NCBI Taxonomy" id="266121"/>
    <lineage>
        <taxon>Bacteria</taxon>
        <taxon>Pseudomonadati</taxon>
        <taxon>Pseudomonadota</taxon>
        <taxon>Alphaproteobacteria</taxon>
        <taxon>Hyphomicrobiales</taxon>
        <taxon>Xanthobacteraceae</taxon>
        <taxon>Ancylobacter</taxon>
    </lineage>
</organism>
<evidence type="ECO:0000256" key="1">
    <source>
        <dbReference type="ARBA" id="ARBA00001917"/>
    </source>
</evidence>
<dbReference type="PIRSF" id="PIRSF000232">
    <property type="entry name" value="YdjA"/>
    <property type="match status" value="1"/>
</dbReference>
<feature type="domain" description="Nitroreductase" evidence="9">
    <location>
        <begin position="9"/>
        <end position="166"/>
    </location>
</feature>
<protein>
    <recommendedName>
        <fullName evidence="8">Putative NAD(P)H nitroreductase</fullName>
        <ecNumber evidence="8">1.-.-.-</ecNumber>
    </recommendedName>
</protein>
<comment type="similarity">
    <text evidence="2 8">Belongs to the nitroreductase family.</text>
</comment>
<dbReference type="PANTHER" id="PTHR43821">
    <property type="entry name" value="NAD(P)H NITROREDUCTASE YDJA-RELATED"/>
    <property type="match status" value="1"/>
</dbReference>
<evidence type="ECO:0000256" key="2">
    <source>
        <dbReference type="ARBA" id="ARBA00007118"/>
    </source>
</evidence>
<proteinExistence type="inferred from homology"/>
<evidence type="ECO:0000256" key="6">
    <source>
        <dbReference type="ARBA" id="ARBA00023002"/>
    </source>
</evidence>
<comment type="caution">
    <text evidence="10">The sequence shown here is derived from an EMBL/GenBank/DDBJ whole genome shotgun (WGS) entry which is preliminary data.</text>
</comment>
<evidence type="ECO:0000256" key="5">
    <source>
        <dbReference type="ARBA" id="ARBA00022857"/>
    </source>
</evidence>
<evidence type="ECO:0000256" key="3">
    <source>
        <dbReference type="ARBA" id="ARBA00022630"/>
    </source>
</evidence>
<reference evidence="10 11" key="1">
    <citation type="submission" date="2022-04" db="EMBL/GenBank/DDBJ databases">
        <authorList>
            <person name="Grouzdev D.S."/>
            <person name="Pantiukh K.S."/>
            <person name="Krutkina M.S."/>
        </authorList>
    </citation>
    <scope>NUCLEOTIDE SEQUENCE [LARGE SCALE GENOMIC DNA]</scope>
    <source>
        <strain evidence="10 11">Jip08</strain>
    </source>
</reference>
<dbReference type="SUPFAM" id="SSF55469">
    <property type="entry name" value="FMN-dependent nitroreductase-like"/>
    <property type="match status" value="1"/>
</dbReference>
<dbReference type="EMBL" id="JALKCG010000004">
    <property type="protein sequence ID" value="MCK0208886.1"/>
    <property type="molecule type" value="Genomic_DNA"/>
</dbReference>
<keyword evidence="7 8" id="KW-0520">NAD</keyword>
<dbReference type="CDD" id="cd02135">
    <property type="entry name" value="YdjA-like"/>
    <property type="match status" value="1"/>
</dbReference>
<name>A0ABT0DNN8_9HYPH</name>
<keyword evidence="5 8" id="KW-0521">NADP</keyword>
<dbReference type="EC" id="1.-.-.-" evidence="8"/>
<evidence type="ECO:0000256" key="7">
    <source>
        <dbReference type="ARBA" id="ARBA00023027"/>
    </source>
</evidence>
<keyword evidence="6 8" id="KW-0560">Oxidoreductase</keyword>
<keyword evidence="11" id="KW-1185">Reference proteome</keyword>
<evidence type="ECO:0000256" key="4">
    <source>
        <dbReference type="ARBA" id="ARBA00022643"/>
    </source>
</evidence>
<keyword evidence="4 8" id="KW-0288">FMN</keyword>